<dbReference type="Proteomes" id="UP000562492">
    <property type="component" value="Unassembled WGS sequence"/>
</dbReference>
<dbReference type="InterPro" id="IPR036111">
    <property type="entry name" value="Mal/L-sulfo/L-lacto_DH-like_sf"/>
</dbReference>
<comment type="similarity">
    <text evidence="1">Belongs to the LDH2/MDH2 oxidoreductase family.</text>
</comment>
<organism evidence="3 4">
    <name type="scientific">Comamonas odontotermitis</name>
    <dbReference type="NCBI Taxonomy" id="379895"/>
    <lineage>
        <taxon>Bacteria</taxon>
        <taxon>Pseudomonadati</taxon>
        <taxon>Pseudomonadota</taxon>
        <taxon>Betaproteobacteria</taxon>
        <taxon>Burkholderiales</taxon>
        <taxon>Comamonadaceae</taxon>
        <taxon>Comamonas</taxon>
    </lineage>
</organism>
<name>A0ABR6RI56_9BURK</name>
<protein>
    <submittedName>
        <fullName evidence="3">LDH2 family malate/lactate/ureidoglycolate dehydrogenase</fullName>
    </submittedName>
</protein>
<accession>A0ABR6RI56</accession>
<gene>
    <name evidence="3" type="ORF">HNP33_002795</name>
</gene>
<dbReference type="PANTHER" id="PTHR11091">
    <property type="entry name" value="OXIDOREDUCTASE-RELATED"/>
    <property type="match status" value="1"/>
</dbReference>
<dbReference type="RefSeq" id="WP_184709279.1">
    <property type="nucleotide sequence ID" value="NZ_JACHKZ010000017.1"/>
</dbReference>
<dbReference type="Pfam" id="PF02615">
    <property type="entry name" value="Ldh_2"/>
    <property type="match status" value="1"/>
</dbReference>
<dbReference type="SUPFAM" id="SSF89733">
    <property type="entry name" value="L-sulfolactate dehydrogenase-like"/>
    <property type="match status" value="1"/>
</dbReference>
<dbReference type="PANTHER" id="PTHR11091:SF0">
    <property type="entry name" value="MALATE DEHYDROGENASE"/>
    <property type="match status" value="1"/>
</dbReference>
<dbReference type="EMBL" id="JACHKZ010000017">
    <property type="protein sequence ID" value="MBB6578709.1"/>
    <property type="molecule type" value="Genomic_DNA"/>
</dbReference>
<sequence length="343" mass="36180">MSDMNNDTILIPEAQLHDLSMRVLQHLGLSAAHAGAMTRIVVAGQRDACQSHGAYRILSAAQTIRTGLVDLQAAPIVQPTQGAITRVDARKAFSPLALEAGLPHLVAATRQLGVGALVINHCFHFTALWPEVEMLTAQGLAALVMTPSHAWVAPTGGKRGVFGTNPIAFGWPRPGPGPYPYVFDFATSAIARGDLELHRRAGKPLPEGAGVDADGNPSTDPVAVAKGAMLTFGGHKGSALSTMVELMAGALIGDLNSQGSMDFDAGKGGVPYHGHLLLAFDPQRFAGDDWPASQERAEAMFAAITDQGARLPSERRFAARAQSAKQGISMSRALYNDIEALMH</sequence>
<comment type="caution">
    <text evidence="3">The sequence shown here is derived from an EMBL/GenBank/DDBJ whole genome shotgun (WGS) entry which is preliminary data.</text>
</comment>
<evidence type="ECO:0000313" key="4">
    <source>
        <dbReference type="Proteomes" id="UP000562492"/>
    </source>
</evidence>
<evidence type="ECO:0000256" key="1">
    <source>
        <dbReference type="ARBA" id="ARBA00006056"/>
    </source>
</evidence>
<proteinExistence type="inferred from homology"/>
<dbReference type="Gene3D" id="3.30.1370.60">
    <property type="entry name" value="Hypothetical oxidoreductase yiak, domain 2"/>
    <property type="match status" value="1"/>
</dbReference>
<dbReference type="Gene3D" id="1.10.1530.10">
    <property type="match status" value="1"/>
</dbReference>
<evidence type="ECO:0000313" key="3">
    <source>
        <dbReference type="EMBL" id="MBB6578709.1"/>
    </source>
</evidence>
<keyword evidence="2" id="KW-0560">Oxidoreductase</keyword>
<reference evidence="3 4" key="1">
    <citation type="submission" date="2020-08" db="EMBL/GenBank/DDBJ databases">
        <title>Functional genomics of gut bacteria from endangered species of beetles.</title>
        <authorList>
            <person name="Carlos-Shanley C."/>
        </authorList>
    </citation>
    <scope>NUCLEOTIDE SEQUENCE [LARGE SCALE GENOMIC DNA]</scope>
    <source>
        <strain evidence="3 4">S00124</strain>
    </source>
</reference>
<keyword evidence="4" id="KW-1185">Reference proteome</keyword>
<dbReference type="InterPro" id="IPR043144">
    <property type="entry name" value="Mal/L-sulf/L-lact_DH-like_ah"/>
</dbReference>
<dbReference type="InterPro" id="IPR043143">
    <property type="entry name" value="Mal/L-sulf/L-lact_DH-like_NADP"/>
</dbReference>
<evidence type="ECO:0000256" key="2">
    <source>
        <dbReference type="ARBA" id="ARBA00023002"/>
    </source>
</evidence>
<dbReference type="InterPro" id="IPR003767">
    <property type="entry name" value="Malate/L-lactate_DH-like"/>
</dbReference>